<name>A0AAV2F356_9ROSI</name>
<evidence type="ECO:0000313" key="2">
    <source>
        <dbReference type="Proteomes" id="UP001497516"/>
    </source>
</evidence>
<dbReference type="AlphaFoldDB" id="A0AAV2F356"/>
<reference evidence="1 2" key="1">
    <citation type="submission" date="2024-04" db="EMBL/GenBank/DDBJ databases">
        <authorList>
            <person name="Fracassetti M."/>
        </authorList>
    </citation>
    <scope>NUCLEOTIDE SEQUENCE [LARGE SCALE GENOMIC DNA]</scope>
</reference>
<proteinExistence type="predicted"/>
<organism evidence="1 2">
    <name type="scientific">Linum trigynum</name>
    <dbReference type="NCBI Taxonomy" id="586398"/>
    <lineage>
        <taxon>Eukaryota</taxon>
        <taxon>Viridiplantae</taxon>
        <taxon>Streptophyta</taxon>
        <taxon>Embryophyta</taxon>
        <taxon>Tracheophyta</taxon>
        <taxon>Spermatophyta</taxon>
        <taxon>Magnoliopsida</taxon>
        <taxon>eudicotyledons</taxon>
        <taxon>Gunneridae</taxon>
        <taxon>Pentapetalae</taxon>
        <taxon>rosids</taxon>
        <taxon>fabids</taxon>
        <taxon>Malpighiales</taxon>
        <taxon>Linaceae</taxon>
        <taxon>Linum</taxon>
    </lineage>
</organism>
<sequence>MKRARLHLKRLEDLEVDDLAIDKERVVLSLGLEIIPLMGPSCPIMAAIGILVRVQVMGHNSQVMGHNSLEMAPLVLKLGAALG</sequence>
<accession>A0AAV2F356</accession>
<protein>
    <submittedName>
        <fullName evidence="1">Uncharacterized protein</fullName>
    </submittedName>
</protein>
<evidence type="ECO:0000313" key="1">
    <source>
        <dbReference type="EMBL" id="CAL1392676.1"/>
    </source>
</evidence>
<gene>
    <name evidence="1" type="ORF">LTRI10_LOCUS33302</name>
</gene>
<keyword evidence="2" id="KW-1185">Reference proteome</keyword>
<dbReference type="EMBL" id="OZ034819">
    <property type="protein sequence ID" value="CAL1392676.1"/>
    <property type="molecule type" value="Genomic_DNA"/>
</dbReference>
<dbReference type="Proteomes" id="UP001497516">
    <property type="component" value="Chromosome 6"/>
</dbReference>